<protein>
    <submittedName>
        <fullName evidence="7">Fructokinase</fullName>
    </submittedName>
</protein>
<dbReference type="InterPro" id="IPR050306">
    <property type="entry name" value="PfkB_Carbo_kinase"/>
</dbReference>
<evidence type="ECO:0000256" key="1">
    <source>
        <dbReference type="ARBA" id="ARBA00010688"/>
    </source>
</evidence>
<dbReference type="Gene3D" id="3.40.1190.20">
    <property type="match status" value="1"/>
</dbReference>
<dbReference type="AlphaFoldDB" id="A0A1N6Q883"/>
<gene>
    <name evidence="7" type="ORF">SAMN05421829_102388</name>
</gene>
<dbReference type="CDD" id="cd01167">
    <property type="entry name" value="bac_FRK"/>
    <property type="match status" value="1"/>
</dbReference>
<sequence>MFLVCGEALFDVFIGAETDNALHLDARPGGSPFNVAIGLARLGQPVAFLSGLAKDMLGDRLARVLAREGVDTTPCPRFDAPTTLGMIELDAAGVPRYAFYGNGAADRLLSAAQLPELGDEVRAIHLGSYATVVEPVATALETLVRRERDRRLIAYDPNVRLNVEPSLERWRERADTLAGLAHLVKISDEDVRLLYGETDDAALAARWLATGARLVVVTRGADGASAWNAQGRADVPAPRVATVDTVGAGDTFQAAMLSHLAETGRLDPAALAAMDVHTLARLLDFAARAAAITCSRRGADMPRRAELEAEHCPGKMTER</sequence>
<organism evidence="7 8">
    <name type="scientific">Aromatoleum tolulyticum</name>
    <dbReference type="NCBI Taxonomy" id="34027"/>
    <lineage>
        <taxon>Bacteria</taxon>
        <taxon>Pseudomonadati</taxon>
        <taxon>Pseudomonadota</taxon>
        <taxon>Betaproteobacteria</taxon>
        <taxon>Rhodocyclales</taxon>
        <taxon>Rhodocyclaceae</taxon>
        <taxon>Aromatoleum</taxon>
    </lineage>
</organism>
<reference evidence="8" key="1">
    <citation type="submission" date="2017-01" db="EMBL/GenBank/DDBJ databases">
        <authorList>
            <person name="Varghese N."/>
            <person name="Submissions S."/>
        </authorList>
    </citation>
    <scope>NUCLEOTIDE SEQUENCE [LARGE SCALE GENOMIC DNA]</scope>
    <source>
        <strain evidence="8">ATCC 51758</strain>
    </source>
</reference>
<dbReference type="Pfam" id="PF00294">
    <property type="entry name" value="PfkB"/>
    <property type="match status" value="1"/>
</dbReference>
<dbReference type="RefSeq" id="WP_076600884.1">
    <property type="nucleotide sequence ID" value="NZ_FTMD01000002.1"/>
</dbReference>
<evidence type="ECO:0000256" key="3">
    <source>
        <dbReference type="ARBA" id="ARBA00022741"/>
    </source>
</evidence>
<name>A0A1N6Q883_9RHOO</name>
<dbReference type="PANTHER" id="PTHR43085:SF1">
    <property type="entry name" value="PSEUDOURIDINE KINASE-RELATED"/>
    <property type="match status" value="1"/>
</dbReference>
<dbReference type="GO" id="GO:0016301">
    <property type="term" value="F:kinase activity"/>
    <property type="evidence" value="ECO:0007669"/>
    <property type="project" value="UniProtKB-KW"/>
</dbReference>
<evidence type="ECO:0000313" key="8">
    <source>
        <dbReference type="Proteomes" id="UP000186819"/>
    </source>
</evidence>
<dbReference type="PANTHER" id="PTHR43085">
    <property type="entry name" value="HEXOKINASE FAMILY MEMBER"/>
    <property type="match status" value="1"/>
</dbReference>
<proteinExistence type="inferred from homology"/>
<dbReference type="SUPFAM" id="SSF53613">
    <property type="entry name" value="Ribokinase-like"/>
    <property type="match status" value="1"/>
</dbReference>
<comment type="similarity">
    <text evidence="1">Belongs to the carbohydrate kinase PfkB family.</text>
</comment>
<evidence type="ECO:0000256" key="2">
    <source>
        <dbReference type="ARBA" id="ARBA00022679"/>
    </source>
</evidence>
<dbReference type="Proteomes" id="UP000186819">
    <property type="component" value="Unassembled WGS sequence"/>
</dbReference>
<evidence type="ECO:0000313" key="7">
    <source>
        <dbReference type="EMBL" id="SIQ12749.1"/>
    </source>
</evidence>
<dbReference type="GO" id="GO:0005524">
    <property type="term" value="F:ATP binding"/>
    <property type="evidence" value="ECO:0007669"/>
    <property type="project" value="UniProtKB-KW"/>
</dbReference>
<accession>A0A1N6Q883</accession>
<dbReference type="InterPro" id="IPR002173">
    <property type="entry name" value="Carboh/pur_kinase_PfkB_CS"/>
</dbReference>
<dbReference type="InterPro" id="IPR011611">
    <property type="entry name" value="PfkB_dom"/>
</dbReference>
<keyword evidence="8" id="KW-1185">Reference proteome</keyword>
<keyword evidence="4 7" id="KW-0418">Kinase</keyword>
<evidence type="ECO:0000256" key="4">
    <source>
        <dbReference type="ARBA" id="ARBA00022777"/>
    </source>
</evidence>
<keyword evidence="5" id="KW-0067">ATP-binding</keyword>
<keyword evidence="2" id="KW-0808">Transferase</keyword>
<dbReference type="InterPro" id="IPR029056">
    <property type="entry name" value="Ribokinase-like"/>
</dbReference>
<feature type="domain" description="Carbohydrate kinase PfkB" evidence="6">
    <location>
        <begin position="18"/>
        <end position="300"/>
    </location>
</feature>
<dbReference type="STRING" id="34027.SAMN05421829_102388"/>
<evidence type="ECO:0000259" key="6">
    <source>
        <dbReference type="Pfam" id="PF00294"/>
    </source>
</evidence>
<evidence type="ECO:0000256" key="5">
    <source>
        <dbReference type="ARBA" id="ARBA00022840"/>
    </source>
</evidence>
<dbReference type="PROSITE" id="PS00584">
    <property type="entry name" value="PFKB_KINASES_2"/>
    <property type="match status" value="1"/>
</dbReference>
<dbReference type="EMBL" id="FTMD01000002">
    <property type="protein sequence ID" value="SIQ12749.1"/>
    <property type="molecule type" value="Genomic_DNA"/>
</dbReference>
<dbReference type="OrthoDB" id="9779730at2"/>
<keyword evidence="3" id="KW-0547">Nucleotide-binding</keyword>